<comment type="caution">
    <text evidence="3">The sequence shown here is derived from an EMBL/GenBank/DDBJ whole genome shotgun (WGS) entry which is preliminary data.</text>
</comment>
<gene>
    <name evidence="3" type="ORF">ACFSE6_16485</name>
</gene>
<organism evidence="3 4">
    <name type="scientific">Georgenia deserti</name>
    <dbReference type="NCBI Taxonomy" id="2093781"/>
    <lineage>
        <taxon>Bacteria</taxon>
        <taxon>Bacillati</taxon>
        <taxon>Actinomycetota</taxon>
        <taxon>Actinomycetes</taxon>
        <taxon>Micrococcales</taxon>
        <taxon>Bogoriellaceae</taxon>
        <taxon>Georgenia</taxon>
    </lineage>
</organism>
<feature type="transmembrane region" description="Helical" evidence="2">
    <location>
        <begin position="90"/>
        <end position="111"/>
    </location>
</feature>
<evidence type="ECO:0000313" key="3">
    <source>
        <dbReference type="EMBL" id="MFD1719443.1"/>
    </source>
</evidence>
<feature type="compositionally biased region" description="Basic residues" evidence="1">
    <location>
        <begin position="201"/>
        <end position="216"/>
    </location>
</feature>
<feature type="region of interest" description="Disordered" evidence="1">
    <location>
        <begin position="168"/>
        <end position="216"/>
    </location>
</feature>
<keyword evidence="2" id="KW-0472">Membrane</keyword>
<evidence type="ECO:0000256" key="2">
    <source>
        <dbReference type="SAM" id="Phobius"/>
    </source>
</evidence>
<feature type="transmembrane region" description="Helical" evidence="2">
    <location>
        <begin position="61"/>
        <end position="83"/>
    </location>
</feature>
<dbReference type="EMBL" id="JBHUEE010000010">
    <property type="protein sequence ID" value="MFD1719443.1"/>
    <property type="molecule type" value="Genomic_DNA"/>
</dbReference>
<evidence type="ECO:0000313" key="4">
    <source>
        <dbReference type="Proteomes" id="UP001597277"/>
    </source>
</evidence>
<reference evidence="4" key="1">
    <citation type="journal article" date="2019" name="Int. J. Syst. Evol. Microbiol.">
        <title>The Global Catalogue of Microorganisms (GCM) 10K type strain sequencing project: providing services to taxonomists for standard genome sequencing and annotation.</title>
        <authorList>
            <consortium name="The Broad Institute Genomics Platform"/>
            <consortium name="The Broad Institute Genome Sequencing Center for Infectious Disease"/>
            <person name="Wu L."/>
            <person name="Ma J."/>
        </authorList>
    </citation>
    <scope>NUCLEOTIDE SEQUENCE [LARGE SCALE GENOMIC DNA]</scope>
    <source>
        <strain evidence="4">JCM 17130</strain>
    </source>
</reference>
<dbReference type="Proteomes" id="UP001597277">
    <property type="component" value="Unassembled WGS sequence"/>
</dbReference>
<sequence length="216" mass="22808">MQTTRHQLGRRARRTVLVTHIAAAGTWLGMDVVMGVLVLVAGTSASPTTQAVAYRALEMVVTVPLVVAAVLTAATGMVLGLGSRYGLVRYWWVTVKVIITAVLITLVLVLLRPGVREAAERGEAVLGGGDAVLAVGDLIFPPIVSTAAVLFAIVLSVVKPWGRTRPTPAVAGTWSETASDGADRTPHPADDVAAVAEQPGRTRRTPVRRRPSRSPR</sequence>
<keyword evidence="2" id="KW-1133">Transmembrane helix</keyword>
<evidence type="ECO:0000256" key="1">
    <source>
        <dbReference type="SAM" id="MobiDB-lite"/>
    </source>
</evidence>
<keyword evidence="2" id="KW-0812">Transmembrane</keyword>
<evidence type="ECO:0008006" key="5">
    <source>
        <dbReference type="Google" id="ProtNLM"/>
    </source>
</evidence>
<protein>
    <recommendedName>
        <fullName evidence="5">DUF2269 domain-containing protein</fullName>
    </recommendedName>
</protein>
<feature type="transmembrane region" description="Helical" evidence="2">
    <location>
        <begin position="131"/>
        <end position="158"/>
    </location>
</feature>
<proteinExistence type="predicted"/>
<accession>A0ABW4L9E4</accession>
<feature type="compositionally biased region" description="Basic and acidic residues" evidence="1">
    <location>
        <begin position="181"/>
        <end position="190"/>
    </location>
</feature>
<feature type="transmembrane region" description="Helical" evidence="2">
    <location>
        <begin position="21"/>
        <end position="41"/>
    </location>
</feature>
<name>A0ABW4L9E4_9MICO</name>
<keyword evidence="4" id="KW-1185">Reference proteome</keyword>
<dbReference type="RefSeq" id="WP_388009749.1">
    <property type="nucleotide sequence ID" value="NZ_JBHUEE010000010.1"/>
</dbReference>